<protein>
    <recommendedName>
        <fullName evidence="2">Phospholipase D-like domain-containing protein</fullName>
    </recommendedName>
</protein>
<proteinExistence type="predicted"/>
<dbReference type="EMBL" id="UINC01111160">
    <property type="protein sequence ID" value="SVC79164.1"/>
    <property type="molecule type" value="Genomic_DNA"/>
</dbReference>
<accession>A0A382Q0P0</accession>
<gene>
    <name evidence="1" type="ORF">METZ01_LOCUS332018</name>
</gene>
<evidence type="ECO:0000313" key="1">
    <source>
        <dbReference type="EMBL" id="SVC79164.1"/>
    </source>
</evidence>
<name>A0A382Q0P0_9ZZZZ</name>
<sequence>VILPDLRFGHGGEILIIGDGEQLNESINRCNGQLKQIGNTFVAEPVYLTGAFHPKILLKIGRDGALLLIGSGNMTNGGWGGNQELFAQWALEKEDPNSSKIISKVINSLMP</sequence>
<dbReference type="CDD" id="cd00138">
    <property type="entry name" value="PLDc_SF"/>
    <property type="match status" value="1"/>
</dbReference>
<feature type="non-terminal residue" evidence="1">
    <location>
        <position position="111"/>
    </location>
</feature>
<dbReference type="AlphaFoldDB" id="A0A382Q0P0"/>
<organism evidence="1">
    <name type="scientific">marine metagenome</name>
    <dbReference type="NCBI Taxonomy" id="408172"/>
    <lineage>
        <taxon>unclassified sequences</taxon>
        <taxon>metagenomes</taxon>
        <taxon>ecological metagenomes</taxon>
    </lineage>
</organism>
<feature type="non-terminal residue" evidence="1">
    <location>
        <position position="1"/>
    </location>
</feature>
<evidence type="ECO:0008006" key="2">
    <source>
        <dbReference type="Google" id="ProtNLM"/>
    </source>
</evidence>
<reference evidence="1" key="1">
    <citation type="submission" date="2018-05" db="EMBL/GenBank/DDBJ databases">
        <authorList>
            <person name="Lanie J.A."/>
            <person name="Ng W.-L."/>
            <person name="Kazmierczak K.M."/>
            <person name="Andrzejewski T.M."/>
            <person name="Davidsen T.M."/>
            <person name="Wayne K.J."/>
            <person name="Tettelin H."/>
            <person name="Glass J.I."/>
            <person name="Rusch D."/>
            <person name="Podicherti R."/>
            <person name="Tsui H.-C.T."/>
            <person name="Winkler M.E."/>
        </authorList>
    </citation>
    <scope>NUCLEOTIDE SEQUENCE</scope>
</reference>
<dbReference type="Gene3D" id="3.30.870.10">
    <property type="entry name" value="Endonuclease Chain A"/>
    <property type="match status" value="1"/>
</dbReference>